<organism evidence="3">
    <name type="scientific">Sesamum latifolium</name>
    <dbReference type="NCBI Taxonomy" id="2727402"/>
    <lineage>
        <taxon>Eukaryota</taxon>
        <taxon>Viridiplantae</taxon>
        <taxon>Streptophyta</taxon>
        <taxon>Embryophyta</taxon>
        <taxon>Tracheophyta</taxon>
        <taxon>Spermatophyta</taxon>
        <taxon>Magnoliopsida</taxon>
        <taxon>eudicotyledons</taxon>
        <taxon>Gunneridae</taxon>
        <taxon>Pentapetalae</taxon>
        <taxon>asterids</taxon>
        <taxon>lamiids</taxon>
        <taxon>Lamiales</taxon>
        <taxon>Pedaliaceae</taxon>
        <taxon>Sesamum</taxon>
    </lineage>
</organism>
<dbReference type="PANTHER" id="PTHR33710:SF71">
    <property type="entry name" value="ENDONUCLEASE_EXONUCLEASE_PHOSPHATASE DOMAIN-CONTAINING PROTEIN"/>
    <property type="match status" value="1"/>
</dbReference>
<dbReference type="PANTHER" id="PTHR33710">
    <property type="entry name" value="BNAC02G09200D PROTEIN"/>
    <property type="match status" value="1"/>
</dbReference>
<feature type="region of interest" description="Disordered" evidence="1">
    <location>
        <begin position="1"/>
        <end position="28"/>
    </location>
</feature>
<dbReference type="AlphaFoldDB" id="A0AAW2VW62"/>
<reference evidence="3" key="2">
    <citation type="journal article" date="2024" name="Plant">
        <title>Genomic evolution and insights into agronomic trait innovations of Sesamum species.</title>
        <authorList>
            <person name="Miao H."/>
            <person name="Wang L."/>
            <person name="Qu L."/>
            <person name="Liu H."/>
            <person name="Sun Y."/>
            <person name="Le M."/>
            <person name="Wang Q."/>
            <person name="Wei S."/>
            <person name="Zheng Y."/>
            <person name="Lin W."/>
            <person name="Duan Y."/>
            <person name="Cao H."/>
            <person name="Xiong S."/>
            <person name="Wang X."/>
            <person name="Wei L."/>
            <person name="Li C."/>
            <person name="Ma Q."/>
            <person name="Ju M."/>
            <person name="Zhao R."/>
            <person name="Li G."/>
            <person name="Mu C."/>
            <person name="Tian Q."/>
            <person name="Mei H."/>
            <person name="Zhang T."/>
            <person name="Gao T."/>
            <person name="Zhang H."/>
        </authorList>
    </citation>
    <scope>NUCLEOTIDE SEQUENCE</scope>
    <source>
        <strain evidence="3">KEN1</strain>
    </source>
</reference>
<accession>A0AAW2VW62</accession>
<dbReference type="Gene3D" id="3.60.10.10">
    <property type="entry name" value="Endonuclease/exonuclease/phosphatase"/>
    <property type="match status" value="1"/>
</dbReference>
<dbReference type="InterPro" id="IPR005135">
    <property type="entry name" value="Endo/exonuclease/phosphatase"/>
</dbReference>
<name>A0AAW2VW62_9LAMI</name>
<feature type="domain" description="Endonuclease/exonuclease/phosphatase" evidence="2">
    <location>
        <begin position="28"/>
        <end position="209"/>
    </location>
</feature>
<sequence length="297" mass="34534">MEYASEAAPMTAPSHDPEDEERSHTDHQAAVSDVISEFNLHFIGLLEARVSARNVTRVQSFLSHYWKWFVDYMGPGTRIWLAWKHDEVVYGANDVYERRELWHSLVQLSDSISDEPWLVMGDFNMVVDLSEVCGISGDIHVVMEEFQECLSQIGLLTLPMQGDLYTWHNYSSSPRSLWKRLDRMLVNDRWLDRWPEASYSSLNPRTSDHSPLVLKGDLHRTPVRFFRFDNYLAASPDFIPTVQSIWRHHVVGTAMYSVTRKLKALKPHFRQQRKKKGDLSLNVKLAKEYLDIAQDLL</sequence>
<reference evidence="3" key="1">
    <citation type="submission" date="2020-06" db="EMBL/GenBank/DDBJ databases">
        <authorList>
            <person name="Li T."/>
            <person name="Hu X."/>
            <person name="Zhang T."/>
            <person name="Song X."/>
            <person name="Zhang H."/>
            <person name="Dai N."/>
            <person name="Sheng W."/>
            <person name="Hou X."/>
            <person name="Wei L."/>
        </authorList>
    </citation>
    <scope>NUCLEOTIDE SEQUENCE</scope>
    <source>
        <strain evidence="3">KEN1</strain>
        <tissue evidence="3">Leaf</tissue>
    </source>
</reference>
<gene>
    <name evidence="3" type="ORF">Slati_2647300</name>
</gene>
<dbReference type="Pfam" id="PF03372">
    <property type="entry name" value="Exo_endo_phos"/>
    <property type="match status" value="1"/>
</dbReference>
<comment type="caution">
    <text evidence="3">The sequence shown here is derived from an EMBL/GenBank/DDBJ whole genome shotgun (WGS) entry which is preliminary data.</text>
</comment>
<protein>
    <recommendedName>
        <fullName evidence="2">Endonuclease/exonuclease/phosphatase domain-containing protein</fullName>
    </recommendedName>
</protein>
<evidence type="ECO:0000313" key="3">
    <source>
        <dbReference type="EMBL" id="KAL0433130.1"/>
    </source>
</evidence>
<proteinExistence type="predicted"/>
<dbReference type="SUPFAM" id="SSF56219">
    <property type="entry name" value="DNase I-like"/>
    <property type="match status" value="1"/>
</dbReference>
<dbReference type="InterPro" id="IPR036691">
    <property type="entry name" value="Endo/exonu/phosph_ase_sf"/>
</dbReference>
<evidence type="ECO:0000259" key="2">
    <source>
        <dbReference type="Pfam" id="PF03372"/>
    </source>
</evidence>
<dbReference type="GO" id="GO:0003824">
    <property type="term" value="F:catalytic activity"/>
    <property type="evidence" value="ECO:0007669"/>
    <property type="project" value="InterPro"/>
</dbReference>
<dbReference type="EMBL" id="JACGWN010000009">
    <property type="protein sequence ID" value="KAL0433130.1"/>
    <property type="molecule type" value="Genomic_DNA"/>
</dbReference>
<evidence type="ECO:0000256" key="1">
    <source>
        <dbReference type="SAM" id="MobiDB-lite"/>
    </source>
</evidence>